<dbReference type="OMA" id="ERIWYHF"/>
<dbReference type="OrthoDB" id="38045at2759"/>
<name>A0A0N5DC25_THECL</name>
<proteinExistence type="predicted"/>
<sequence>ELTPGGLSRTITDKNGFLWDLGGHIIFNHNLPYYDEAVRWAVHEWNTFKRNCQIDISYMYNEKSLHLVPYPAQYAIPLFPAHIKKNCLEDFKVCCENEKKINLIKNFDQWIATNFGETLNKYFFTPYTKKVWTVEPIEMNSIWVASRVAKLPHEKLEELCTLTAENLKNVDLGWGPNAQFMFPRNGGTGAIWKAMVTNIDAINKKIIYENRKFELFEISYDVLINTSPIDQLIENTKLCRSLDLKHNKVIIVGIGLKKPISMIAKQYTWLYFPDESIPFYRLTFISQYGIMTPDNRNFWSILCESAQPSDSKITEEEIMQRTINCLILKSIISYEQIVSKFSMVLPYGYPIPTVNRDTELARAHQALEKHQIYSRGRFGGWKYEASNQDHCFVQGKEIVDRILLGQPETIYKNGLSMSHG</sequence>
<reference evidence="1 2" key="2">
    <citation type="submission" date="2018-11" db="EMBL/GenBank/DDBJ databases">
        <authorList>
            <consortium name="Pathogen Informatics"/>
        </authorList>
    </citation>
    <scope>NUCLEOTIDE SEQUENCE [LARGE SCALE GENOMIC DNA]</scope>
</reference>
<dbReference type="GO" id="GO:0050660">
    <property type="term" value="F:flavin adenine dinucleotide binding"/>
    <property type="evidence" value="ECO:0007669"/>
    <property type="project" value="TreeGrafter"/>
</dbReference>
<dbReference type="GO" id="GO:0005829">
    <property type="term" value="C:cytosol"/>
    <property type="evidence" value="ECO:0007669"/>
    <property type="project" value="TreeGrafter"/>
</dbReference>
<dbReference type="PANTHER" id="PTHR21197:SF0">
    <property type="entry name" value="UDP-GALACTOPYRANOSE MUTASE"/>
    <property type="match status" value="1"/>
</dbReference>
<dbReference type="PANTHER" id="PTHR21197">
    <property type="entry name" value="UDP-GALACTOPYRANOSE MUTASE"/>
    <property type="match status" value="1"/>
</dbReference>
<dbReference type="STRING" id="103827.A0A0N5DC25"/>
<evidence type="ECO:0000313" key="2">
    <source>
        <dbReference type="Proteomes" id="UP000276776"/>
    </source>
</evidence>
<dbReference type="AlphaFoldDB" id="A0A0N5DC25"/>
<dbReference type="InterPro" id="IPR036188">
    <property type="entry name" value="FAD/NAD-bd_sf"/>
</dbReference>
<gene>
    <name evidence="1" type="ORF">TCLT_LOCUS10726</name>
</gene>
<dbReference type="GO" id="GO:0008767">
    <property type="term" value="F:UDP-galactopyranose mutase activity"/>
    <property type="evidence" value="ECO:0007669"/>
    <property type="project" value="TreeGrafter"/>
</dbReference>
<reference evidence="3" key="1">
    <citation type="submission" date="2017-02" db="UniProtKB">
        <authorList>
            <consortium name="WormBaseParasite"/>
        </authorList>
    </citation>
    <scope>IDENTIFICATION</scope>
</reference>
<accession>A0A0N5DC25</accession>
<evidence type="ECO:0000313" key="3">
    <source>
        <dbReference type="WBParaSite" id="TCLT_0001074401-mRNA-1"/>
    </source>
</evidence>
<dbReference type="SUPFAM" id="SSF51971">
    <property type="entry name" value="Nucleotide-binding domain"/>
    <property type="match status" value="1"/>
</dbReference>
<keyword evidence="2" id="KW-1185">Reference proteome</keyword>
<organism evidence="3">
    <name type="scientific">Thelazia callipaeda</name>
    <name type="common">Oriental eyeworm</name>
    <name type="synonym">Parasitic nematode</name>
    <dbReference type="NCBI Taxonomy" id="103827"/>
    <lineage>
        <taxon>Eukaryota</taxon>
        <taxon>Metazoa</taxon>
        <taxon>Ecdysozoa</taxon>
        <taxon>Nematoda</taxon>
        <taxon>Chromadorea</taxon>
        <taxon>Rhabditida</taxon>
        <taxon>Spirurina</taxon>
        <taxon>Spiruromorpha</taxon>
        <taxon>Thelazioidea</taxon>
        <taxon>Thelaziidae</taxon>
        <taxon>Thelazia</taxon>
    </lineage>
</organism>
<dbReference type="EMBL" id="UYYF01005303">
    <property type="protein sequence ID" value="VDN08440.1"/>
    <property type="molecule type" value="Genomic_DNA"/>
</dbReference>
<dbReference type="WBParaSite" id="TCLT_0001074401-mRNA-1">
    <property type="protein sequence ID" value="TCLT_0001074401-mRNA-1"/>
    <property type="gene ID" value="TCLT_0001074401"/>
</dbReference>
<protein>
    <submittedName>
        <fullName evidence="3">Amino_oxidase domain-containing protein</fullName>
    </submittedName>
</protein>
<evidence type="ECO:0000313" key="1">
    <source>
        <dbReference type="EMBL" id="VDN08440.1"/>
    </source>
</evidence>
<dbReference type="Gene3D" id="3.50.50.60">
    <property type="entry name" value="FAD/NAD(P)-binding domain"/>
    <property type="match status" value="1"/>
</dbReference>
<dbReference type="Proteomes" id="UP000276776">
    <property type="component" value="Unassembled WGS sequence"/>
</dbReference>